<dbReference type="Proteomes" id="UP000323075">
    <property type="component" value="Unassembled WGS sequence"/>
</dbReference>
<reference evidence="1 3" key="1">
    <citation type="journal article" date="2019" name="Microbiol. Resour. Announc.">
        <title>The Genome Sequence of the Halobacterium salinarum Type Strain Is Closely Related to That of Laboratory Strains NRC-1 and R1.</title>
        <authorList>
            <person name="Pfeiffer F."/>
            <person name="Marchfelder A."/>
            <person name="Habermann B."/>
            <person name="Dyall-Smith M.L."/>
        </authorList>
    </citation>
    <scope>NUCLEOTIDE SEQUENCE [LARGE SCALE GENOMIC DNA]</scope>
    <source>
        <strain evidence="1">91-R6</strain>
        <strain evidence="3">ATCC 33171 / DSM 3754 / JCM 8978 / NBRC 102687 / NCIMB 764 / 91-R6</strain>
    </source>
</reference>
<dbReference type="EMBL" id="CP038631">
    <property type="protein sequence ID" value="QCC44604.1"/>
    <property type="molecule type" value="Genomic_DNA"/>
</dbReference>
<proteinExistence type="predicted"/>
<organism evidence="1 3">
    <name type="scientific">Halobacterium salinarum (strain ATCC 33171 / DSM 3754 / JCM 8978 / NBRC 102687 / NCIMB 764 / 91-R6)</name>
    <dbReference type="NCBI Taxonomy" id="2597657"/>
    <lineage>
        <taxon>Archaea</taxon>
        <taxon>Methanobacteriati</taxon>
        <taxon>Methanobacteriota</taxon>
        <taxon>Stenosarchaea group</taxon>
        <taxon>Halobacteria</taxon>
        <taxon>Halobacteriales</taxon>
        <taxon>Halobacteriaceae</taxon>
        <taxon>Halobacterium</taxon>
    </lineage>
</organism>
<dbReference type="AlphaFoldDB" id="A0A4D6GS76"/>
<reference evidence="1" key="3">
    <citation type="journal article" name="MicrobiologyOpen">
        <title>Whole-genome comparison between the type strain of Halobacterium salinarum (DSM 3754(T)) and the laboratory strains R1 and NRC-1.</title>
        <authorList>
            <person name="Pfeiffer F."/>
            <person name="Losensky G."/>
            <person name="Marchfelder A."/>
            <person name="Habermann B."/>
            <person name="Dyall-Smith M."/>
        </authorList>
    </citation>
    <scope>NUCLEOTIDE SEQUENCE</scope>
    <source>
        <strain evidence="1">91-R6</strain>
    </source>
</reference>
<reference evidence="2 4" key="2">
    <citation type="submission" date="2019-07" db="EMBL/GenBank/DDBJ databases">
        <title>Genomic Encyclopedia of Archaeal and Bacterial Type Strains, Phase II (KMG-II): from individual species to whole genera.</title>
        <authorList>
            <person name="Goeker M."/>
        </authorList>
    </citation>
    <scope>NUCLEOTIDE SEQUENCE [LARGE SCALE GENOMIC DNA]</scope>
    <source>
        <strain evidence="2 4">DSM 3754</strain>
    </source>
</reference>
<name>A0A4D6GS76_HALS9</name>
<evidence type="ECO:0000313" key="3">
    <source>
        <dbReference type="Proteomes" id="UP000296216"/>
    </source>
</evidence>
<sequence>MNYCPQCGREVLTDDVHVCYHCKEPLTEKAPSSLADSIPDDVDQELFLEGFTALLDKEIASITSSVTPDTRQTEEESPGERIKVGRQVNHLRFHAVGYGKGLMQMMMTEAEEANSGFSYDDEAYSQAYQWVQQTVDDRREYIRVALQEDTDSDA</sequence>
<dbReference type="RefSeq" id="WP_136361191.1">
    <property type="nucleotide sequence ID" value="NZ_VRYN01000015.1"/>
</dbReference>
<evidence type="ECO:0000313" key="4">
    <source>
        <dbReference type="Proteomes" id="UP000323075"/>
    </source>
</evidence>
<dbReference type="GeneID" id="39854759"/>
<dbReference type="EMBL" id="VRYN01000015">
    <property type="protein sequence ID" value="TYO73944.1"/>
    <property type="molecule type" value="Genomic_DNA"/>
</dbReference>
<evidence type="ECO:0000313" key="1">
    <source>
        <dbReference type="EMBL" id="QCC44604.1"/>
    </source>
</evidence>
<accession>A0A4D6GS76</accession>
<gene>
    <name evidence="2" type="ORF">APQ99_02350</name>
    <name evidence="1" type="ORF">HBSAL_04455</name>
</gene>
<protein>
    <submittedName>
        <fullName evidence="1">Small CPxCG-related zinc finger protein</fullName>
    </submittedName>
    <submittedName>
        <fullName evidence="2">Zinc-ribbon domain-containing protein</fullName>
    </submittedName>
</protein>
<evidence type="ECO:0000313" key="2">
    <source>
        <dbReference type="EMBL" id="TYO73944.1"/>
    </source>
</evidence>
<dbReference type="Proteomes" id="UP000296216">
    <property type="component" value="Chromosome"/>
</dbReference>